<accession>A0A4R6Y493</accession>
<evidence type="ECO:0008006" key="3">
    <source>
        <dbReference type="Google" id="ProtNLM"/>
    </source>
</evidence>
<dbReference type="PROSITE" id="PS51257">
    <property type="entry name" value="PROKAR_LIPOPROTEIN"/>
    <property type="match status" value="1"/>
</dbReference>
<reference evidence="1 2" key="1">
    <citation type="submission" date="2019-03" db="EMBL/GenBank/DDBJ databases">
        <title>Genomic Encyclopedia of Type Strains, Phase IV (KMG-IV): sequencing the most valuable type-strain genomes for metagenomic binning, comparative biology and taxonomic classification.</title>
        <authorList>
            <person name="Goeker M."/>
        </authorList>
    </citation>
    <scope>NUCLEOTIDE SEQUENCE [LARGE SCALE GENOMIC DNA]</scope>
    <source>
        <strain evidence="1 2">DSM 102852</strain>
    </source>
</reference>
<dbReference type="AlphaFoldDB" id="A0A4R6Y493"/>
<name>A0A4R6Y493_9BURK</name>
<evidence type="ECO:0000313" key="2">
    <source>
        <dbReference type="Proteomes" id="UP000294480"/>
    </source>
</evidence>
<protein>
    <recommendedName>
        <fullName evidence="3">Lipoprotein</fullName>
    </recommendedName>
</protein>
<evidence type="ECO:0000313" key="1">
    <source>
        <dbReference type="EMBL" id="TDR27026.1"/>
    </source>
</evidence>
<keyword evidence="2" id="KW-1185">Reference proteome</keyword>
<organism evidence="1 2">
    <name type="scientific">Hydromonas duriensis</name>
    <dbReference type="NCBI Taxonomy" id="1527608"/>
    <lineage>
        <taxon>Bacteria</taxon>
        <taxon>Pseudomonadati</taxon>
        <taxon>Pseudomonadota</taxon>
        <taxon>Betaproteobacteria</taxon>
        <taxon>Burkholderiales</taxon>
        <taxon>Burkholderiaceae</taxon>
        <taxon>Hydromonas</taxon>
    </lineage>
</organism>
<proteinExistence type="predicted"/>
<dbReference type="OrthoDB" id="766011at2"/>
<dbReference type="RefSeq" id="WP_133621633.1">
    <property type="nucleotide sequence ID" value="NZ_SNZE01000053.1"/>
</dbReference>
<dbReference type="Proteomes" id="UP000294480">
    <property type="component" value="Unassembled WGS sequence"/>
</dbReference>
<dbReference type="EMBL" id="SNZE01000053">
    <property type="protein sequence ID" value="TDR27026.1"/>
    <property type="molecule type" value="Genomic_DNA"/>
</dbReference>
<gene>
    <name evidence="1" type="ORF">DFR44_1534</name>
</gene>
<sequence>MRFIKRILSILLLGLLGVSTVGCTEGMSNEDLLSESKRCEARATIDSMDFILVGFKYKDINPVVVRRLRNAHVVEEFTVVPKEKTLDPIRNWYGATINRTFYIGDTYQFVVKDEPAFVLTDMKNYAFIPPAREKFVLCSIGNITINGTKIDGANIILTKKGS</sequence>
<comment type="caution">
    <text evidence="1">The sequence shown here is derived from an EMBL/GenBank/DDBJ whole genome shotgun (WGS) entry which is preliminary data.</text>
</comment>